<dbReference type="Proteomes" id="UP001258017">
    <property type="component" value="Unassembled WGS sequence"/>
</dbReference>
<keyword evidence="2" id="KW-1185">Reference proteome</keyword>
<reference evidence="1" key="2">
    <citation type="journal article" date="2023" name="Commun. Biol.">
        <title>Intrasexual cuticular hydrocarbon dimorphism in a wasp sheds light on hydrocarbon biosynthesis genes in Hymenoptera.</title>
        <authorList>
            <person name="Moris V.C."/>
            <person name="Podsiadlowski L."/>
            <person name="Martin S."/>
            <person name="Oeyen J.P."/>
            <person name="Donath A."/>
            <person name="Petersen M."/>
            <person name="Wilbrandt J."/>
            <person name="Misof B."/>
            <person name="Liedtke D."/>
            <person name="Thamm M."/>
            <person name="Scheiner R."/>
            <person name="Schmitt T."/>
            <person name="Niehuis O."/>
        </authorList>
    </citation>
    <scope>NUCLEOTIDE SEQUENCE</scope>
    <source>
        <strain evidence="1">GBR_01_08_01A</strain>
    </source>
</reference>
<dbReference type="EMBL" id="JAIFRP010000053">
    <property type="protein sequence ID" value="KAK2580483.1"/>
    <property type="molecule type" value="Genomic_DNA"/>
</dbReference>
<evidence type="ECO:0000313" key="2">
    <source>
        <dbReference type="Proteomes" id="UP001258017"/>
    </source>
</evidence>
<gene>
    <name evidence="1" type="ORF">KPH14_006223</name>
</gene>
<proteinExistence type="predicted"/>
<comment type="caution">
    <text evidence="1">The sequence shown here is derived from an EMBL/GenBank/DDBJ whole genome shotgun (WGS) entry which is preliminary data.</text>
</comment>
<reference evidence="1" key="1">
    <citation type="submission" date="2021-08" db="EMBL/GenBank/DDBJ databases">
        <authorList>
            <person name="Misof B."/>
            <person name="Oliver O."/>
            <person name="Podsiadlowski L."/>
            <person name="Donath A."/>
            <person name="Peters R."/>
            <person name="Mayer C."/>
            <person name="Rust J."/>
            <person name="Gunkel S."/>
            <person name="Lesny P."/>
            <person name="Martin S."/>
            <person name="Oeyen J.P."/>
            <person name="Petersen M."/>
            <person name="Panagiotis P."/>
            <person name="Wilbrandt J."/>
            <person name="Tanja T."/>
        </authorList>
    </citation>
    <scope>NUCLEOTIDE SEQUENCE</scope>
    <source>
        <strain evidence="1">GBR_01_08_01A</strain>
        <tissue evidence="1">Thorax + abdomen</tissue>
    </source>
</reference>
<evidence type="ECO:0000313" key="1">
    <source>
        <dbReference type="EMBL" id="KAK2580483.1"/>
    </source>
</evidence>
<accession>A0AAD9RIY4</accession>
<name>A0AAD9RIY4_9HYME</name>
<dbReference type="AlphaFoldDB" id="A0AAD9RIY4"/>
<organism evidence="1 2">
    <name type="scientific">Odynerus spinipes</name>
    <dbReference type="NCBI Taxonomy" id="1348599"/>
    <lineage>
        <taxon>Eukaryota</taxon>
        <taxon>Metazoa</taxon>
        <taxon>Ecdysozoa</taxon>
        <taxon>Arthropoda</taxon>
        <taxon>Hexapoda</taxon>
        <taxon>Insecta</taxon>
        <taxon>Pterygota</taxon>
        <taxon>Neoptera</taxon>
        <taxon>Endopterygota</taxon>
        <taxon>Hymenoptera</taxon>
        <taxon>Apocrita</taxon>
        <taxon>Aculeata</taxon>
        <taxon>Vespoidea</taxon>
        <taxon>Vespidae</taxon>
        <taxon>Eumeninae</taxon>
        <taxon>Odynerus</taxon>
    </lineage>
</organism>
<sequence length="73" mass="8352">MDYSADVYKEMSLIPIYDMSLDTQKLLLTMLILNAKPCSLSIGKLYVSSHEFFIDLIRMSLSFAMVLHSTQKT</sequence>
<protein>
    <submittedName>
        <fullName evidence="1">Uncharacterized protein</fullName>
    </submittedName>
</protein>